<dbReference type="GO" id="GO:0046872">
    <property type="term" value="F:metal ion binding"/>
    <property type="evidence" value="ECO:0007669"/>
    <property type="project" value="UniProtKB-KW"/>
</dbReference>
<dbReference type="GO" id="GO:0042542">
    <property type="term" value="P:response to hydrogen peroxide"/>
    <property type="evidence" value="ECO:0007669"/>
    <property type="project" value="TreeGrafter"/>
</dbReference>
<dbReference type="InterPro" id="IPR002226">
    <property type="entry name" value="Catalase_haem_BS"/>
</dbReference>
<feature type="active site" evidence="12">
    <location>
        <position position="64"/>
    </location>
</feature>
<name>A0AA86GK21_9SPHN</name>
<keyword evidence="18" id="KW-1185">Reference proteome</keyword>
<dbReference type="PANTHER" id="PTHR11465">
    <property type="entry name" value="CATALASE"/>
    <property type="match status" value="1"/>
</dbReference>
<keyword evidence="10 14" id="KW-0376">Hydrogen peroxide</keyword>
<dbReference type="PROSITE" id="PS00437">
    <property type="entry name" value="CATALASE_1"/>
    <property type="match status" value="1"/>
</dbReference>
<sequence length="516" mass="58463">MTKTHPDAGQCPVSHLTTAFGAPVSDNQDSLTAGPRGPLLAQDVWLNEKLANFVREVIPERRMHAKGSGAFGTFTVTHDISRYTRAKIFSEVGKKTEMFARFTTVAGERGAADAERDIRGFALKFYTEEGNWDMVGNNTPVFFLRDPRKFPDLNKAVKRDPRTNMRSATNNWDFWTLLPEAFHQVTVVMSDRGIPKSYRHMHGFGSHTYSFWNEAGERFWVKFHFRTQQGIANLTDAEAAALVGGDRESHQRDLYEAIERGDFPKWTMYVQIMPEADAETYRFHPFDLTKVWYKADYPLIEVGEFELNRNPDNFFADVEQSAFAPSNLVPGIGVSPDRMLQARLFNYADAQRYRLGVNYHQIPVNAARCPVMSNQRDGAGRVDGNYGSRPHYEPNSFGQWQQQPDYGEPPLRISGDAAHWNFRDDDDDYFTQPRKLFQQMRPEQQQVLFDNTARAMGDAPAFIKQRHIDNCTRCDPAYGAGVAAALGMTVRPATELPAEPETPPQNSRRLAATIGG</sequence>
<dbReference type="PROSITE" id="PS00438">
    <property type="entry name" value="CATALASE_2"/>
    <property type="match status" value="1"/>
</dbReference>
<comment type="cofactor">
    <cofactor evidence="1 13">
        <name>heme</name>
        <dbReference type="ChEBI" id="CHEBI:30413"/>
    </cofactor>
</comment>
<accession>A0AA86GK21</accession>
<evidence type="ECO:0000256" key="4">
    <source>
        <dbReference type="ARBA" id="ARBA00012314"/>
    </source>
</evidence>
<dbReference type="InterPro" id="IPR018028">
    <property type="entry name" value="Catalase"/>
</dbReference>
<dbReference type="PANTHER" id="PTHR11465:SF61">
    <property type="entry name" value="CATALASE"/>
    <property type="match status" value="1"/>
</dbReference>
<dbReference type="GO" id="GO:0042744">
    <property type="term" value="P:hydrogen peroxide catabolic process"/>
    <property type="evidence" value="ECO:0007669"/>
    <property type="project" value="UniProtKB-KW"/>
</dbReference>
<gene>
    <name evidence="17" type="primary">katA</name>
    <name evidence="17" type="ORF">SGRAN_1658</name>
</gene>
<evidence type="ECO:0000256" key="3">
    <source>
        <dbReference type="ARBA" id="ARBA00005329"/>
    </source>
</evidence>
<dbReference type="FunFam" id="2.40.180.10:FF:000001">
    <property type="entry name" value="Catalase"/>
    <property type="match status" value="1"/>
</dbReference>
<feature type="binding site" description="axial binding residue" evidence="13">
    <location>
        <position position="347"/>
    </location>
    <ligand>
        <name>heme</name>
        <dbReference type="ChEBI" id="CHEBI:30413"/>
    </ligand>
    <ligandPart>
        <name>Fe</name>
        <dbReference type="ChEBI" id="CHEBI:18248"/>
    </ligandPart>
</feature>
<evidence type="ECO:0000256" key="14">
    <source>
        <dbReference type="RuleBase" id="RU000498"/>
    </source>
</evidence>
<dbReference type="SMART" id="SM01060">
    <property type="entry name" value="Catalase"/>
    <property type="match status" value="1"/>
</dbReference>
<keyword evidence="8 14" id="KW-0560">Oxidoreductase</keyword>
<dbReference type="InterPro" id="IPR040333">
    <property type="entry name" value="Catalase_3"/>
</dbReference>
<evidence type="ECO:0000256" key="11">
    <source>
        <dbReference type="ARBA" id="ARBA00049254"/>
    </source>
</evidence>
<dbReference type="PROSITE" id="PS51402">
    <property type="entry name" value="CATALASE_3"/>
    <property type="match status" value="1"/>
</dbReference>
<evidence type="ECO:0000313" key="17">
    <source>
        <dbReference type="EMBL" id="AMG74038.1"/>
    </source>
</evidence>
<dbReference type="EMBL" id="CP012199">
    <property type="protein sequence ID" value="AMG74038.1"/>
    <property type="molecule type" value="Genomic_DNA"/>
</dbReference>
<dbReference type="PIRSF" id="PIRSF038928">
    <property type="entry name" value="Catalase_clade1-3"/>
    <property type="match status" value="1"/>
</dbReference>
<dbReference type="RefSeq" id="WP_067182521.1">
    <property type="nucleotide sequence ID" value="NZ_CP012199.1"/>
</dbReference>
<evidence type="ECO:0000256" key="6">
    <source>
        <dbReference type="ARBA" id="ARBA00022617"/>
    </source>
</evidence>
<protein>
    <recommendedName>
        <fullName evidence="4 14">Catalase</fullName>
        <ecNumber evidence="4 14">1.11.1.6</ecNumber>
    </recommendedName>
</protein>
<dbReference type="Pfam" id="PF00199">
    <property type="entry name" value="Catalase"/>
    <property type="match status" value="1"/>
</dbReference>
<dbReference type="SUPFAM" id="SSF56634">
    <property type="entry name" value="Heme-dependent catalase-like"/>
    <property type="match status" value="1"/>
</dbReference>
<organism evidence="17 18">
    <name type="scientific">Sphingopyxis granuli</name>
    <dbReference type="NCBI Taxonomy" id="267128"/>
    <lineage>
        <taxon>Bacteria</taxon>
        <taxon>Pseudomonadati</taxon>
        <taxon>Pseudomonadota</taxon>
        <taxon>Alphaproteobacteria</taxon>
        <taxon>Sphingomonadales</taxon>
        <taxon>Sphingomonadaceae</taxon>
        <taxon>Sphingopyxis</taxon>
    </lineage>
</organism>
<dbReference type="AlphaFoldDB" id="A0AA86GK21"/>
<dbReference type="PRINTS" id="PR00067">
    <property type="entry name" value="CATALASE"/>
</dbReference>
<dbReference type="CDD" id="cd08156">
    <property type="entry name" value="catalase_clade_3"/>
    <property type="match status" value="1"/>
</dbReference>
<dbReference type="InterPro" id="IPR024708">
    <property type="entry name" value="Catalase_AS"/>
</dbReference>
<evidence type="ECO:0000256" key="13">
    <source>
        <dbReference type="PIRSR" id="PIRSR038928-2"/>
    </source>
</evidence>
<evidence type="ECO:0000256" key="9">
    <source>
        <dbReference type="ARBA" id="ARBA00023004"/>
    </source>
</evidence>
<dbReference type="InterPro" id="IPR020835">
    <property type="entry name" value="Catalase_sf"/>
</dbReference>
<comment type="similarity">
    <text evidence="3 14">Belongs to the catalase family.</text>
</comment>
<evidence type="ECO:0000256" key="2">
    <source>
        <dbReference type="ARBA" id="ARBA00002974"/>
    </source>
</evidence>
<feature type="domain" description="Catalase core" evidence="16">
    <location>
        <begin position="17"/>
        <end position="401"/>
    </location>
</feature>
<evidence type="ECO:0000256" key="15">
    <source>
        <dbReference type="SAM" id="MobiDB-lite"/>
    </source>
</evidence>
<dbReference type="GO" id="GO:0020037">
    <property type="term" value="F:heme binding"/>
    <property type="evidence" value="ECO:0007669"/>
    <property type="project" value="InterPro"/>
</dbReference>
<evidence type="ECO:0000256" key="7">
    <source>
        <dbReference type="ARBA" id="ARBA00022723"/>
    </source>
</evidence>
<dbReference type="InterPro" id="IPR010582">
    <property type="entry name" value="Catalase_immune_responsive"/>
</dbReference>
<evidence type="ECO:0000256" key="1">
    <source>
        <dbReference type="ARBA" id="ARBA00001971"/>
    </source>
</evidence>
<keyword evidence="9 13" id="KW-0408">Iron</keyword>
<dbReference type="GO" id="GO:0004096">
    <property type="term" value="F:catalase activity"/>
    <property type="evidence" value="ECO:0007669"/>
    <property type="project" value="UniProtKB-EC"/>
</dbReference>
<dbReference type="Pfam" id="PF06628">
    <property type="entry name" value="Catalase-rel"/>
    <property type="match status" value="1"/>
</dbReference>
<feature type="region of interest" description="Disordered" evidence="15">
    <location>
        <begin position="495"/>
        <end position="516"/>
    </location>
</feature>
<feature type="active site" evidence="12">
    <location>
        <position position="137"/>
    </location>
</feature>
<evidence type="ECO:0000256" key="8">
    <source>
        <dbReference type="ARBA" id="ARBA00023002"/>
    </source>
</evidence>
<dbReference type="Gene3D" id="2.40.180.10">
    <property type="entry name" value="Catalase core domain"/>
    <property type="match status" value="1"/>
</dbReference>
<evidence type="ECO:0000256" key="5">
    <source>
        <dbReference type="ARBA" id="ARBA00022559"/>
    </source>
</evidence>
<dbReference type="GO" id="GO:0005737">
    <property type="term" value="C:cytoplasm"/>
    <property type="evidence" value="ECO:0007669"/>
    <property type="project" value="TreeGrafter"/>
</dbReference>
<keyword evidence="5 14" id="KW-0575">Peroxidase</keyword>
<comment type="catalytic activity">
    <reaction evidence="11 14">
        <text>2 H2O2 = O2 + 2 H2O</text>
        <dbReference type="Rhea" id="RHEA:20309"/>
        <dbReference type="ChEBI" id="CHEBI:15377"/>
        <dbReference type="ChEBI" id="CHEBI:15379"/>
        <dbReference type="ChEBI" id="CHEBI:16240"/>
        <dbReference type="EC" id="1.11.1.6"/>
    </reaction>
</comment>
<dbReference type="InterPro" id="IPR011614">
    <property type="entry name" value="Catalase_core"/>
</dbReference>
<keyword evidence="7 13" id="KW-0479">Metal-binding</keyword>
<dbReference type="InterPro" id="IPR024711">
    <property type="entry name" value="Catalase_clade1/3"/>
</dbReference>
<comment type="function">
    <text evidence="2">Decomposes hydrogen peroxide into water and oxygen; serves to protect cells from the toxic effects of hydrogen peroxide.</text>
</comment>
<dbReference type="KEGG" id="sgi:SGRAN_1658"/>
<evidence type="ECO:0000313" key="18">
    <source>
        <dbReference type="Proteomes" id="UP000058599"/>
    </source>
</evidence>
<reference evidence="17 18" key="1">
    <citation type="journal article" date="2016" name="BMC Genomics">
        <title>Genomic analysis of the nitrate-respiring Sphingopyxis granuli (formerly Sphingomonas macrogoltabida) strain TFA.</title>
        <authorList>
            <person name="Garcia-Romero I."/>
            <person name="Perez-Pulido A.J."/>
            <person name="Gonzalez-Flores Y.E."/>
            <person name="Reyes-Ramirez F."/>
            <person name="Santero E."/>
            <person name="Floriano B."/>
        </authorList>
    </citation>
    <scope>NUCLEOTIDE SEQUENCE [LARGE SCALE GENOMIC DNA]</scope>
    <source>
        <strain evidence="17 18">TFA</strain>
    </source>
</reference>
<proteinExistence type="inferred from homology"/>
<evidence type="ECO:0000256" key="10">
    <source>
        <dbReference type="ARBA" id="ARBA00023324"/>
    </source>
</evidence>
<dbReference type="EC" id="1.11.1.6" evidence="4 14"/>
<dbReference type="Proteomes" id="UP000058599">
    <property type="component" value="Chromosome"/>
</dbReference>
<evidence type="ECO:0000256" key="12">
    <source>
        <dbReference type="PIRSR" id="PIRSR038928-1"/>
    </source>
</evidence>
<keyword evidence="6 13" id="KW-0349">Heme</keyword>
<evidence type="ECO:0000259" key="16">
    <source>
        <dbReference type="SMART" id="SM01060"/>
    </source>
</evidence>